<dbReference type="Proteomes" id="UP000476338">
    <property type="component" value="Unassembled WGS sequence"/>
</dbReference>
<evidence type="ECO:0008006" key="3">
    <source>
        <dbReference type="Google" id="ProtNLM"/>
    </source>
</evidence>
<gene>
    <name evidence="1" type="ORF">F1B92_03020</name>
</gene>
<sequence length="219" mass="25969">MHGVQILKKALANIASHIGSLKQEYVGTKFTHKMLKDILKDKKIYIEKIDSNCGKGASQNNCNNDKYRLNLSDENWYVFNDNYGTSEEKLFIKYFKTNIEPKLIEKDLEYYVVRNERIPELAIYSFEDGERFEPDFLLFIRKKEFDGDLTYQGYIESKGEHLLKEDKWKENFSLQIENNSLTTGLFTQNYKIIGFPFFNNEDRKIEEFKKVIDDFICKI</sequence>
<organism evidence="1 2">
    <name type="scientific">Campylobacter portucalensis</name>
    <dbReference type="NCBI Taxonomy" id="2608384"/>
    <lineage>
        <taxon>Bacteria</taxon>
        <taxon>Pseudomonadati</taxon>
        <taxon>Campylobacterota</taxon>
        <taxon>Epsilonproteobacteria</taxon>
        <taxon>Campylobacterales</taxon>
        <taxon>Campylobacteraceae</taxon>
        <taxon>Campylobacter</taxon>
    </lineage>
</organism>
<dbReference type="EMBL" id="VWSJ01000007">
    <property type="protein sequence ID" value="MSN96176.1"/>
    <property type="molecule type" value="Genomic_DNA"/>
</dbReference>
<reference evidence="1 2" key="1">
    <citation type="submission" date="2019-09" db="EMBL/GenBank/DDBJ databases">
        <authorList>
            <person name="Silva M."/>
            <person name="Pereira G."/>
            <person name="Lopes-Da-Costa L."/>
            <person name="Silva E."/>
        </authorList>
    </citation>
    <scope>NUCLEOTIDE SEQUENCE [LARGE SCALE GENOMIC DNA]</scope>
    <source>
        <strain evidence="1 2">FMV-PI01</strain>
    </source>
</reference>
<accession>A0A6L5WH47</accession>
<reference evidence="1 2" key="2">
    <citation type="submission" date="2020-03" db="EMBL/GenBank/DDBJ databases">
        <title>Campylobacter portucalensis sp. nov., a new species of Campylobacter isolated from the reproductive tract of bulls.</title>
        <authorList>
            <person name="Silva M.F."/>
            <person name="Pereira G."/>
            <person name="Carneiro C."/>
            <person name="Hemphill A."/>
            <person name="Mateus L."/>
            <person name="Lopes-Da-Costa L."/>
            <person name="Silva E."/>
        </authorList>
    </citation>
    <scope>NUCLEOTIDE SEQUENCE [LARGE SCALE GENOMIC DNA]</scope>
    <source>
        <strain evidence="1 2">FMV-PI01</strain>
    </source>
</reference>
<evidence type="ECO:0000313" key="2">
    <source>
        <dbReference type="Proteomes" id="UP000476338"/>
    </source>
</evidence>
<dbReference type="RefSeq" id="WP_154570442.1">
    <property type="nucleotide sequence ID" value="NZ_VWSJ01000007.1"/>
</dbReference>
<protein>
    <recommendedName>
        <fullName evidence="3">Restriction endonuclease</fullName>
    </recommendedName>
</protein>
<evidence type="ECO:0000313" key="1">
    <source>
        <dbReference type="EMBL" id="MSN96176.1"/>
    </source>
</evidence>
<name>A0A6L5WH47_9BACT</name>
<comment type="caution">
    <text evidence="1">The sequence shown here is derived from an EMBL/GenBank/DDBJ whole genome shotgun (WGS) entry which is preliminary data.</text>
</comment>
<keyword evidence="2" id="KW-1185">Reference proteome</keyword>
<proteinExistence type="predicted"/>
<dbReference type="AlphaFoldDB" id="A0A6L5WH47"/>